<evidence type="ECO:0000313" key="1">
    <source>
        <dbReference type="EMBL" id="GJM62763.1"/>
    </source>
</evidence>
<name>A0AAN4W188_9BACT</name>
<dbReference type="EMBL" id="BQKE01000002">
    <property type="protein sequence ID" value="GJM62763.1"/>
    <property type="molecule type" value="Genomic_DNA"/>
</dbReference>
<gene>
    <name evidence="1" type="ORF">PEDI_33150</name>
</gene>
<dbReference type="Proteomes" id="UP001310022">
    <property type="component" value="Unassembled WGS sequence"/>
</dbReference>
<comment type="caution">
    <text evidence="1">The sequence shown here is derived from an EMBL/GenBank/DDBJ whole genome shotgun (WGS) entry which is preliminary data.</text>
</comment>
<organism evidence="1 2">
    <name type="scientific">Persicobacter diffluens</name>
    <dbReference type="NCBI Taxonomy" id="981"/>
    <lineage>
        <taxon>Bacteria</taxon>
        <taxon>Pseudomonadati</taxon>
        <taxon>Bacteroidota</taxon>
        <taxon>Cytophagia</taxon>
        <taxon>Cytophagales</taxon>
        <taxon>Persicobacteraceae</taxon>
        <taxon>Persicobacter</taxon>
    </lineage>
</organism>
<reference evidence="1 2" key="1">
    <citation type="submission" date="2021-12" db="EMBL/GenBank/DDBJ databases">
        <title>Genome sequencing of bacteria with rrn-lacking chromosome and rrn-plasmid.</title>
        <authorList>
            <person name="Anda M."/>
            <person name="Iwasaki W."/>
        </authorList>
    </citation>
    <scope>NUCLEOTIDE SEQUENCE [LARGE SCALE GENOMIC DNA]</scope>
    <source>
        <strain evidence="1 2">NBRC 15940</strain>
    </source>
</reference>
<sequence length="55" mass="6303">MGSLLLGHMVFFYSIFSKSVFKIALSDLELLEVILYNFSMIALLFSQNNRVSLLQ</sequence>
<proteinExistence type="predicted"/>
<accession>A0AAN4W188</accession>
<evidence type="ECO:0000313" key="2">
    <source>
        <dbReference type="Proteomes" id="UP001310022"/>
    </source>
</evidence>
<protein>
    <submittedName>
        <fullName evidence="1">Uncharacterized protein</fullName>
    </submittedName>
</protein>
<keyword evidence="2" id="KW-1185">Reference proteome</keyword>
<dbReference type="AlphaFoldDB" id="A0AAN4W188"/>